<sequence>MFILLNAINIDTFSRLDLRPATRMRPVRQRTFCIPLLYLLACLAGCIESCHFACECEDDDDSDACDDLIDY</sequence>
<proteinExistence type="predicted"/>
<organism evidence="1 2">
    <name type="scientific">Caenorhabditis nigoni</name>
    <dbReference type="NCBI Taxonomy" id="1611254"/>
    <lineage>
        <taxon>Eukaryota</taxon>
        <taxon>Metazoa</taxon>
        <taxon>Ecdysozoa</taxon>
        <taxon>Nematoda</taxon>
        <taxon>Chromadorea</taxon>
        <taxon>Rhabditida</taxon>
        <taxon>Rhabditina</taxon>
        <taxon>Rhabditomorpha</taxon>
        <taxon>Rhabditoidea</taxon>
        <taxon>Rhabditidae</taxon>
        <taxon>Peloderinae</taxon>
        <taxon>Caenorhabditis</taxon>
    </lineage>
</organism>
<accession>A0A2G5T262</accession>
<name>A0A2G5T262_9PELO</name>
<dbReference type="EMBL" id="PDUG01000006">
    <property type="protein sequence ID" value="PIC21495.1"/>
    <property type="molecule type" value="Genomic_DNA"/>
</dbReference>
<dbReference type="OrthoDB" id="10412366at2759"/>
<dbReference type="Proteomes" id="UP000230233">
    <property type="component" value="Chromosome X"/>
</dbReference>
<comment type="caution">
    <text evidence="1">The sequence shown here is derived from an EMBL/GenBank/DDBJ whole genome shotgun (WGS) entry which is preliminary data.</text>
</comment>
<evidence type="ECO:0000313" key="2">
    <source>
        <dbReference type="Proteomes" id="UP000230233"/>
    </source>
</evidence>
<protein>
    <submittedName>
        <fullName evidence="1">Uncharacterized protein</fullName>
    </submittedName>
</protein>
<gene>
    <name evidence="1" type="primary">Cnig_chr_X.g26307</name>
    <name evidence="1" type="ORF">B9Z55_026307</name>
</gene>
<evidence type="ECO:0000313" key="1">
    <source>
        <dbReference type="EMBL" id="PIC21495.1"/>
    </source>
</evidence>
<keyword evidence="2" id="KW-1185">Reference proteome</keyword>
<dbReference type="AlphaFoldDB" id="A0A2G5T262"/>
<reference evidence="2" key="1">
    <citation type="submission" date="2017-10" db="EMBL/GenBank/DDBJ databases">
        <title>Rapid genome shrinkage in a self-fertile nematode reveals novel sperm competition proteins.</title>
        <authorList>
            <person name="Yin D."/>
            <person name="Schwarz E.M."/>
            <person name="Thomas C.G."/>
            <person name="Felde R.L."/>
            <person name="Korf I.F."/>
            <person name="Cutter A.D."/>
            <person name="Schartner C.M."/>
            <person name="Ralston E.J."/>
            <person name="Meyer B.J."/>
            <person name="Haag E.S."/>
        </authorList>
    </citation>
    <scope>NUCLEOTIDE SEQUENCE [LARGE SCALE GENOMIC DNA]</scope>
    <source>
        <strain evidence="2">JU1422</strain>
    </source>
</reference>